<accession>A0ABP4G2Z9</accession>
<dbReference type="InterPro" id="IPR003673">
    <property type="entry name" value="CoA-Trfase_fam_III"/>
</dbReference>
<proteinExistence type="predicted"/>
<keyword evidence="3" id="KW-1185">Reference proteome</keyword>
<dbReference type="InterPro" id="IPR023606">
    <property type="entry name" value="CoA-Trfase_III_dom_1_sf"/>
</dbReference>
<gene>
    <name evidence="2" type="ORF">GCM10009655_04330</name>
</gene>
<dbReference type="Pfam" id="PF02515">
    <property type="entry name" value="CoA_transf_3"/>
    <property type="match status" value="1"/>
</dbReference>
<sequence length="393" mass="42355">MSTPLPLEGMLVLDFSQFLAGPLTATRLGDLGARVIKIERPQGGDIGRHLAFAGVVEDGDTLSFHITNRNKESYAADLKNKEDLVGVWALVAEADVIIQNFRPGIMDRLGFGYDAVAAINPGVVYASVSGYGTEGPWKDRPGQDLLAQSLSGLPWLNGSTEDPPVPVGVAIADIIASIHLASGITAALLRRERTGLGGRVDTSLLEGMLDLQFELFSAHLGDPSIVVKRGARNTAHAFLQAPYGIYPTADGYLAIAMTSVPELGALIGLAELAQYTDPDTWWSEQAAITRALSDRLATQWTEHWLEILDEADVWCAPVLTLPELIGHDGFLALDMTQKVTRKDVGGNERVDINTLRAPVRFDGHALKNDRGAPHLGQHTEAIRAEFANEEATP</sequence>
<comment type="caution">
    <text evidence="2">The sequence shown here is derived from an EMBL/GenBank/DDBJ whole genome shotgun (WGS) entry which is preliminary data.</text>
</comment>
<dbReference type="Gene3D" id="3.30.1540.10">
    <property type="entry name" value="formyl-coa transferase, domain 3"/>
    <property type="match status" value="1"/>
</dbReference>
<dbReference type="RefSeq" id="WP_343922770.1">
    <property type="nucleotide sequence ID" value="NZ_BAAAKW010000009.1"/>
</dbReference>
<evidence type="ECO:0000256" key="1">
    <source>
        <dbReference type="ARBA" id="ARBA00022679"/>
    </source>
</evidence>
<name>A0ABP4G2Z9_9MICO</name>
<dbReference type="SUPFAM" id="SSF89796">
    <property type="entry name" value="CoA-transferase family III (CaiB/BaiF)"/>
    <property type="match status" value="1"/>
</dbReference>
<dbReference type="EMBL" id="BAAAKW010000009">
    <property type="protein sequence ID" value="GAA1208240.1"/>
    <property type="molecule type" value="Genomic_DNA"/>
</dbReference>
<reference evidence="3" key="1">
    <citation type="journal article" date="2019" name="Int. J. Syst. Evol. Microbiol.">
        <title>The Global Catalogue of Microorganisms (GCM) 10K type strain sequencing project: providing services to taxonomists for standard genome sequencing and annotation.</title>
        <authorList>
            <consortium name="The Broad Institute Genomics Platform"/>
            <consortium name="The Broad Institute Genome Sequencing Center for Infectious Disease"/>
            <person name="Wu L."/>
            <person name="Ma J."/>
        </authorList>
    </citation>
    <scope>NUCLEOTIDE SEQUENCE [LARGE SCALE GENOMIC DNA]</scope>
    <source>
        <strain evidence="3">JCM 12762</strain>
    </source>
</reference>
<evidence type="ECO:0000313" key="3">
    <source>
        <dbReference type="Proteomes" id="UP001500943"/>
    </source>
</evidence>
<dbReference type="InterPro" id="IPR050483">
    <property type="entry name" value="CoA-transferase_III_domain"/>
</dbReference>
<keyword evidence="1" id="KW-0808">Transferase</keyword>
<protein>
    <submittedName>
        <fullName evidence="2">CaiB/BaiF CoA-transferase family protein</fullName>
    </submittedName>
</protein>
<dbReference type="PANTHER" id="PTHR48207">
    <property type="entry name" value="SUCCINATE--HYDROXYMETHYLGLUTARATE COA-TRANSFERASE"/>
    <property type="match status" value="1"/>
</dbReference>
<evidence type="ECO:0000313" key="2">
    <source>
        <dbReference type="EMBL" id="GAA1208240.1"/>
    </source>
</evidence>
<organism evidence="2 3">
    <name type="scientific">Rhodoglobus aureus</name>
    <dbReference type="NCBI Taxonomy" id="191497"/>
    <lineage>
        <taxon>Bacteria</taxon>
        <taxon>Bacillati</taxon>
        <taxon>Actinomycetota</taxon>
        <taxon>Actinomycetes</taxon>
        <taxon>Micrococcales</taxon>
        <taxon>Microbacteriaceae</taxon>
        <taxon>Rhodoglobus</taxon>
    </lineage>
</organism>
<dbReference type="InterPro" id="IPR044855">
    <property type="entry name" value="CoA-Trfase_III_dom3_sf"/>
</dbReference>
<dbReference type="Gene3D" id="3.40.50.10540">
    <property type="entry name" value="Crotonobetainyl-coa:carnitine coa-transferase, domain 1"/>
    <property type="match status" value="1"/>
</dbReference>
<dbReference type="PANTHER" id="PTHR48207:SF4">
    <property type="entry name" value="BLL6097 PROTEIN"/>
    <property type="match status" value="1"/>
</dbReference>
<dbReference type="Proteomes" id="UP001500943">
    <property type="component" value="Unassembled WGS sequence"/>
</dbReference>